<dbReference type="GO" id="GO:0006412">
    <property type="term" value="P:translation"/>
    <property type="evidence" value="ECO:0007669"/>
    <property type="project" value="UniProtKB-UniRule"/>
</dbReference>
<feature type="region of interest" description="Disordered" evidence="7">
    <location>
        <begin position="208"/>
        <end position="232"/>
    </location>
</feature>
<dbReference type="GO" id="GO:0022625">
    <property type="term" value="C:cytosolic large ribosomal subunit"/>
    <property type="evidence" value="ECO:0007669"/>
    <property type="project" value="TreeGrafter"/>
</dbReference>
<evidence type="ECO:0000256" key="2">
    <source>
        <dbReference type="ARBA" id="ARBA00022730"/>
    </source>
</evidence>
<evidence type="ECO:0000256" key="4">
    <source>
        <dbReference type="ARBA" id="ARBA00022980"/>
    </source>
</evidence>
<evidence type="ECO:0000256" key="1">
    <source>
        <dbReference type="ARBA" id="ARBA00006540"/>
    </source>
</evidence>
<keyword evidence="3" id="KW-0694">RNA-binding</keyword>
<dbReference type="Gene3D" id="2.40.30.10">
    <property type="entry name" value="Translation factors"/>
    <property type="match status" value="2"/>
</dbReference>
<feature type="region of interest" description="Disordered" evidence="7">
    <location>
        <begin position="120"/>
        <end position="153"/>
    </location>
</feature>
<evidence type="ECO:0000313" key="8">
    <source>
        <dbReference type="EMBL" id="KKR78051.1"/>
    </source>
</evidence>
<dbReference type="InterPro" id="IPR019927">
    <property type="entry name" value="Ribosomal_uL3_bac/org-type"/>
</dbReference>
<accession>A0A0G0TT67</accession>
<evidence type="ECO:0000256" key="3">
    <source>
        <dbReference type="ARBA" id="ARBA00022884"/>
    </source>
</evidence>
<organism evidence="8 9">
    <name type="scientific">Candidatus Curtissbacteria bacterium GW2011_GWA1_40_9</name>
    <dbReference type="NCBI Taxonomy" id="1618408"/>
    <lineage>
        <taxon>Bacteria</taxon>
        <taxon>Candidatus Curtissiibacteriota</taxon>
    </lineage>
</organism>
<evidence type="ECO:0000256" key="5">
    <source>
        <dbReference type="ARBA" id="ARBA00023274"/>
    </source>
</evidence>
<evidence type="ECO:0000256" key="6">
    <source>
        <dbReference type="NCBIfam" id="TIGR03625"/>
    </source>
</evidence>
<feature type="compositionally biased region" description="Basic and acidic residues" evidence="7">
    <location>
        <begin position="220"/>
        <end position="232"/>
    </location>
</feature>
<keyword evidence="5" id="KW-0687">Ribonucleoprotein</keyword>
<dbReference type="PANTHER" id="PTHR11229">
    <property type="entry name" value="50S RIBOSOMAL PROTEIN L3"/>
    <property type="match status" value="1"/>
</dbReference>
<dbReference type="GO" id="GO:0003735">
    <property type="term" value="F:structural constituent of ribosome"/>
    <property type="evidence" value="ECO:0007669"/>
    <property type="project" value="UniProtKB-UniRule"/>
</dbReference>
<dbReference type="InterPro" id="IPR000597">
    <property type="entry name" value="Ribosomal_uL3"/>
</dbReference>
<dbReference type="SUPFAM" id="SSF50447">
    <property type="entry name" value="Translation proteins"/>
    <property type="match status" value="1"/>
</dbReference>
<proteinExistence type="inferred from homology"/>
<dbReference type="InterPro" id="IPR009000">
    <property type="entry name" value="Transl_B-barrel_sf"/>
</dbReference>
<keyword evidence="4 8" id="KW-0689">Ribosomal protein</keyword>
<dbReference type="NCBIfam" id="TIGR03625">
    <property type="entry name" value="L3_bact"/>
    <property type="match status" value="1"/>
</dbReference>
<dbReference type="GO" id="GO:0019843">
    <property type="term" value="F:rRNA binding"/>
    <property type="evidence" value="ECO:0007669"/>
    <property type="project" value="UniProtKB-KW"/>
</dbReference>
<dbReference type="EMBL" id="LBZV01000004">
    <property type="protein sequence ID" value="KKR78051.1"/>
    <property type="molecule type" value="Genomic_DNA"/>
</dbReference>
<gene>
    <name evidence="8" type="ORF">UU23_C0004G0033</name>
</gene>
<dbReference type="AlphaFoldDB" id="A0A0G0TT67"/>
<dbReference type="STRING" id="1618408.UU23_C0004G0033"/>
<dbReference type="Proteomes" id="UP000034292">
    <property type="component" value="Unassembled WGS sequence"/>
</dbReference>
<dbReference type="PATRIC" id="fig|1618408.3.peg.275"/>
<dbReference type="FunFam" id="2.40.30.10:FF:000004">
    <property type="entry name" value="50S ribosomal protein L3"/>
    <property type="match status" value="1"/>
</dbReference>
<keyword evidence="2" id="KW-0699">rRNA-binding</keyword>
<comment type="caution">
    <text evidence="8">The sequence shown here is derived from an EMBL/GenBank/DDBJ whole genome shotgun (WGS) entry which is preliminary data.</text>
</comment>
<evidence type="ECO:0000256" key="7">
    <source>
        <dbReference type="SAM" id="MobiDB-lite"/>
    </source>
</evidence>
<dbReference type="Pfam" id="PF00297">
    <property type="entry name" value="Ribosomal_L3"/>
    <property type="match status" value="1"/>
</dbReference>
<sequence length="269" mass="29159">MSGLLGLKQNMTTRFGKFNFKIPVTAIEVDPNVVLATKDDKLVIGMGKRNQVKKTDNAYVKVAGYTPRFIKEVKWLTQSQNEEQKNNQPKVGDKITVSIFESGDEVKVTGTTKGRGFAGVIKRHGFHGGPKTHGQSDRHRAPGSIGSGTTPGRVWKGKKMAGHMGASKYTATGLEVVEVNQDKHLIYVKGAIPGAKNGFLIIEKTGKVKGYTPPPPPHPNGDHPLDEKEEKQIEKAATAQITEVKTDDAEIDKEPVSLVVAKGEENAGK</sequence>
<protein>
    <recommendedName>
        <fullName evidence="6">50S ribosomal protein L3</fullName>
    </recommendedName>
</protein>
<dbReference type="PANTHER" id="PTHR11229:SF16">
    <property type="entry name" value="LARGE RIBOSOMAL SUBUNIT PROTEIN UL3C"/>
    <property type="match status" value="1"/>
</dbReference>
<name>A0A0G0TT67_9BACT</name>
<comment type="similarity">
    <text evidence="1">Belongs to the universal ribosomal protein uL3 family.</text>
</comment>
<reference evidence="8 9" key="1">
    <citation type="journal article" date="2015" name="Nature">
        <title>rRNA introns, odd ribosomes, and small enigmatic genomes across a large radiation of phyla.</title>
        <authorList>
            <person name="Brown C.T."/>
            <person name="Hug L.A."/>
            <person name="Thomas B.C."/>
            <person name="Sharon I."/>
            <person name="Castelle C.J."/>
            <person name="Singh A."/>
            <person name="Wilkins M.J."/>
            <person name="Williams K.H."/>
            <person name="Banfield J.F."/>
        </authorList>
    </citation>
    <scope>NUCLEOTIDE SEQUENCE [LARGE SCALE GENOMIC DNA]</scope>
</reference>
<evidence type="ECO:0000313" key="9">
    <source>
        <dbReference type="Proteomes" id="UP000034292"/>
    </source>
</evidence>